<dbReference type="RefSeq" id="XP_024692228.1">
    <property type="nucleotide sequence ID" value="XM_024833551.1"/>
</dbReference>
<comment type="caution">
    <text evidence="6">The sequence shown here is derived from an EMBL/GenBank/DDBJ whole genome shotgun (WGS) entry which is preliminary data.</text>
</comment>
<dbReference type="GO" id="GO:0033260">
    <property type="term" value="P:nuclear DNA replication"/>
    <property type="evidence" value="ECO:0007669"/>
    <property type="project" value="InterPro"/>
</dbReference>
<dbReference type="SMART" id="SM00404">
    <property type="entry name" value="PTPc_motif"/>
    <property type="match status" value="1"/>
</dbReference>
<evidence type="ECO:0000313" key="7">
    <source>
        <dbReference type="Proteomes" id="UP000234254"/>
    </source>
</evidence>
<dbReference type="InterPro" id="IPR020422">
    <property type="entry name" value="TYR_PHOSPHATASE_DUAL_dom"/>
</dbReference>
<feature type="domain" description="Tyrosine-protein phosphatase" evidence="4">
    <location>
        <begin position="501"/>
        <end position="650"/>
    </location>
</feature>
<dbReference type="FunFam" id="3.90.190.10:FF:000110">
    <property type="entry name" value="PPS1p Protein phosphatase"/>
    <property type="match status" value="1"/>
</dbReference>
<dbReference type="PROSITE" id="PS00383">
    <property type="entry name" value="TYR_PHOSPHATASE_1"/>
    <property type="match status" value="1"/>
</dbReference>
<dbReference type="GO" id="GO:0005634">
    <property type="term" value="C:nucleus"/>
    <property type="evidence" value="ECO:0007669"/>
    <property type="project" value="GOC"/>
</dbReference>
<dbReference type="EMBL" id="MSFM01000007">
    <property type="protein sequence ID" value="PKY03634.1"/>
    <property type="molecule type" value="Genomic_DNA"/>
</dbReference>
<dbReference type="InterPro" id="IPR053239">
    <property type="entry name" value="Dual_spec_PTase"/>
</dbReference>
<dbReference type="InterPro" id="IPR000387">
    <property type="entry name" value="Tyr_Pase_dom"/>
</dbReference>
<keyword evidence="7" id="KW-1185">Reference proteome</keyword>
<feature type="compositionally biased region" description="Polar residues" evidence="3">
    <location>
        <begin position="1"/>
        <end position="12"/>
    </location>
</feature>
<dbReference type="Gene3D" id="3.90.190.10">
    <property type="entry name" value="Protein tyrosine phosphatase superfamily"/>
    <property type="match status" value="2"/>
</dbReference>
<feature type="domain" description="Tyrosine specific protein phosphatases" evidence="5">
    <location>
        <begin position="569"/>
        <end position="637"/>
    </location>
</feature>
<dbReference type="InterPro" id="IPR016130">
    <property type="entry name" value="Tyr_Pase_AS"/>
</dbReference>
<dbReference type="GO" id="GO:0008138">
    <property type="term" value="F:protein tyrosine/serine/threonine phosphatase activity"/>
    <property type="evidence" value="ECO:0007669"/>
    <property type="project" value="InterPro"/>
</dbReference>
<gene>
    <name evidence="6" type="ORF">P168DRAFT_237184</name>
</gene>
<sequence length="678" mass="75338">MATVVVQQQTLRHPSPPPTGISPSLGINRSSSPIPNRHLPVCPTGPSPDATPSTTQDDLGDQSPSSLLSPPDAFSRISESPPLYSIDAFSLSAALNHCASQPLPDPSLVFPWLHGLHPENHLQLGFFTHRKRALRVTPKCWRGITLVKVGGDLATARLKGAVGPEEILSSSGLDFLAADPREGFSVRNFQIQTAKLAPLSDIVVYGEEGCDKGQIMEVAGSIATAQQHWRLQFDPQQYLQAYNTFVLSTPFCKIEQHTPELVAVNSLGQLTGQVVDFFQWERVEMCEMSRASEISTNVWQGPTPDHLLRMGSGGPAAGESYDLLIEASDLASMPGPRYLASLNEQIEKGPTRLEFPASGSILLPSGENRELDDLVTTLRWIYYLANPEDTGSPRDLDADGDIQMVPLSNKPRKVLVHCPDGYTESSLLVIAYAMFAEGIPAHEAWLRLHSDKKRNFFAYPSDVTFLSSVQTRLLQESPATHSHRPTCHPDPQWFRWCDGSLPSRILPYMYLGNLAHANNPGMLRALGIKRVLSIGESVSWHHVEAEQLGSENLMHITQVQDNGVDSLTKEFDRCLNFIRKGKEDGTATLVHCRVGVSRSATICIAEVMESLGLSFPRAYCFVRARRLNVIIQPHLRFVYELLKWEELQIQKHNKPLRRELEWSTVAREIALMNKPYSR</sequence>
<evidence type="ECO:0000256" key="3">
    <source>
        <dbReference type="SAM" id="MobiDB-lite"/>
    </source>
</evidence>
<dbReference type="OrthoDB" id="273181at2759"/>
<reference evidence="6" key="1">
    <citation type="submission" date="2016-12" db="EMBL/GenBank/DDBJ databases">
        <title>The genomes of Aspergillus section Nigri reveals drivers in fungal speciation.</title>
        <authorList>
            <consortium name="DOE Joint Genome Institute"/>
            <person name="Vesth T.C."/>
            <person name="Nybo J."/>
            <person name="Theobald S."/>
            <person name="Brandl J."/>
            <person name="Frisvad J.C."/>
            <person name="Nielsen K.F."/>
            <person name="Lyhne E.K."/>
            <person name="Kogle M.E."/>
            <person name="Kuo A."/>
            <person name="Riley R."/>
            <person name="Clum A."/>
            <person name="Nolan M."/>
            <person name="Lipzen A."/>
            <person name="Salamov A."/>
            <person name="Henrissat B."/>
            <person name="Wiebenga A."/>
            <person name="De vries R.P."/>
            <person name="Grigoriev I.V."/>
            <person name="Mortensen U.H."/>
            <person name="Andersen M.R."/>
            <person name="Baker S.E."/>
        </authorList>
    </citation>
    <scope>NUCLEOTIDE SEQUENCE</scope>
    <source>
        <strain evidence="6">IBT 28561</strain>
    </source>
</reference>
<proteinExistence type="predicted"/>
<dbReference type="Pfam" id="PF00782">
    <property type="entry name" value="DSPc"/>
    <property type="match status" value="1"/>
</dbReference>
<name>A0A2I1D178_ASPC2</name>
<keyword evidence="2" id="KW-0904">Protein phosphatase</keyword>
<keyword evidence="1" id="KW-0378">Hydrolase</keyword>
<organism evidence="6 7">
    <name type="scientific">Aspergillus campestris (strain IBT 28561)</name>
    <dbReference type="NCBI Taxonomy" id="1392248"/>
    <lineage>
        <taxon>Eukaryota</taxon>
        <taxon>Fungi</taxon>
        <taxon>Dikarya</taxon>
        <taxon>Ascomycota</taxon>
        <taxon>Pezizomycotina</taxon>
        <taxon>Eurotiomycetes</taxon>
        <taxon>Eurotiomycetidae</taxon>
        <taxon>Eurotiales</taxon>
        <taxon>Aspergillaceae</taxon>
        <taxon>Aspergillus</taxon>
        <taxon>Aspergillus subgen. Circumdati</taxon>
    </lineage>
</organism>
<dbReference type="CDD" id="cd14516">
    <property type="entry name" value="DSP_fungal_PPS1"/>
    <property type="match status" value="1"/>
</dbReference>
<evidence type="ECO:0000259" key="5">
    <source>
        <dbReference type="PROSITE" id="PS50056"/>
    </source>
</evidence>
<dbReference type="PROSITE" id="PS50054">
    <property type="entry name" value="TYR_PHOSPHATASE_DUAL"/>
    <property type="match status" value="1"/>
</dbReference>
<dbReference type="Proteomes" id="UP000234254">
    <property type="component" value="Unassembled WGS sequence"/>
</dbReference>
<evidence type="ECO:0000256" key="2">
    <source>
        <dbReference type="ARBA" id="ARBA00022912"/>
    </source>
</evidence>
<feature type="region of interest" description="Disordered" evidence="3">
    <location>
        <begin position="1"/>
        <end position="72"/>
    </location>
</feature>
<accession>A0A2I1D178</accession>
<feature type="compositionally biased region" description="Low complexity" evidence="3">
    <location>
        <begin position="61"/>
        <end position="72"/>
    </location>
</feature>
<dbReference type="PROSITE" id="PS50056">
    <property type="entry name" value="TYR_PHOSPHATASE_2"/>
    <property type="match status" value="1"/>
</dbReference>
<dbReference type="InterPro" id="IPR029021">
    <property type="entry name" value="Prot-tyrosine_phosphatase-like"/>
</dbReference>
<evidence type="ECO:0000256" key="1">
    <source>
        <dbReference type="ARBA" id="ARBA00022801"/>
    </source>
</evidence>
<dbReference type="GeneID" id="36541075"/>
<dbReference type="SUPFAM" id="SSF52799">
    <property type="entry name" value="(Phosphotyrosine protein) phosphatases II"/>
    <property type="match status" value="2"/>
</dbReference>
<evidence type="ECO:0000259" key="4">
    <source>
        <dbReference type="PROSITE" id="PS50054"/>
    </source>
</evidence>
<dbReference type="InterPro" id="IPR047949">
    <property type="entry name" value="PPS1_DSP"/>
</dbReference>
<dbReference type="InterPro" id="IPR003595">
    <property type="entry name" value="Tyr_Pase_cat"/>
</dbReference>
<dbReference type="PANTHER" id="PTHR47550">
    <property type="entry name" value="DUAL SPECIFICITY PROTEIN PHOSPHATASE PPS1"/>
    <property type="match status" value="1"/>
</dbReference>
<dbReference type="SMART" id="SM00195">
    <property type="entry name" value="DSPc"/>
    <property type="match status" value="1"/>
</dbReference>
<feature type="compositionally biased region" description="Polar residues" evidence="3">
    <location>
        <begin position="21"/>
        <end position="34"/>
    </location>
</feature>
<dbReference type="AlphaFoldDB" id="A0A2I1D178"/>
<protein>
    <submittedName>
        <fullName evidence="6">Pps1 dual specificty phosphatase</fullName>
    </submittedName>
</protein>
<dbReference type="VEuPathDB" id="FungiDB:P168DRAFT_237184"/>
<dbReference type="PANTHER" id="PTHR47550:SF1">
    <property type="entry name" value="DUAL SPECIFICITY PROTEIN PHOSPHATASE PPS1"/>
    <property type="match status" value="1"/>
</dbReference>
<dbReference type="InterPro" id="IPR000340">
    <property type="entry name" value="Dual-sp_phosphatase_cat-dom"/>
</dbReference>
<evidence type="ECO:0000313" key="6">
    <source>
        <dbReference type="EMBL" id="PKY03634.1"/>
    </source>
</evidence>